<sequence>MSKPFAIFTLKTIGVLLGLALLPVLLFRAIKGKEEPKRLGERWGASKVARPSGRLVWIHGASVGESVLGLSLAAKMAEQQPELSFLFTSGTRTSAQMLAKQMQRRQCHQYLPMDTPGATARFIRHWRPDLAIFLESEIWPNLIFASKTAGIPLALLNARMNQASRDKWQKLPTMFSHIIGQFNWISAADTATADFLDLYRTSKPDVPGNLKLLQPVAKQISKAEQDLQRQTFGRTPVWLAASTHAGEEQILLQVHQKILQQHPQALLILLPRHPERGQEIETICQQAELQTSRWTMAQQPKGSVLIADTIGEMPLWLNLADIVFIGGSLGAGKGHNPLEAIRAKKPVLSGTHIASFAQLYAELTALDAVTLTDDQQQIGQLILQRFANLKTENVSSKRANDWVEAQSQALETAVIQPLLALMKAGKNESA</sequence>
<dbReference type="Gene3D" id="3.40.50.11720">
    <property type="entry name" value="3-Deoxy-D-manno-octulosonic-acid transferase, N-terminal domain"/>
    <property type="match status" value="1"/>
</dbReference>
<evidence type="ECO:0000313" key="4">
    <source>
        <dbReference type="EMBL" id="VAV90136.1"/>
    </source>
</evidence>
<dbReference type="PANTHER" id="PTHR42755">
    <property type="entry name" value="3-DEOXY-MANNO-OCTULOSONATE CYTIDYLYLTRANSFERASE"/>
    <property type="match status" value="1"/>
</dbReference>
<accession>A0A3B0RNC0</accession>
<dbReference type="AlphaFoldDB" id="A0A3B0RNC0"/>
<keyword evidence="2" id="KW-1133">Transmembrane helix</keyword>
<organism evidence="4">
    <name type="scientific">hydrothermal vent metagenome</name>
    <dbReference type="NCBI Taxonomy" id="652676"/>
    <lineage>
        <taxon>unclassified sequences</taxon>
        <taxon>metagenomes</taxon>
        <taxon>ecological metagenomes</taxon>
    </lineage>
</organism>
<proteinExistence type="predicted"/>
<keyword evidence="4" id="KW-0328">Glycosyltransferase</keyword>
<reference evidence="4" key="1">
    <citation type="submission" date="2018-06" db="EMBL/GenBank/DDBJ databases">
        <authorList>
            <person name="Zhirakovskaya E."/>
        </authorList>
    </citation>
    <scope>NUCLEOTIDE SEQUENCE</scope>
</reference>
<keyword evidence="2" id="KW-0812">Transmembrane</keyword>
<evidence type="ECO:0000256" key="1">
    <source>
        <dbReference type="ARBA" id="ARBA00022679"/>
    </source>
</evidence>
<dbReference type="Gene3D" id="3.40.50.2000">
    <property type="entry name" value="Glycogen Phosphorylase B"/>
    <property type="match status" value="1"/>
</dbReference>
<keyword evidence="2" id="KW-0472">Membrane</keyword>
<name>A0A3B0RNC0_9ZZZZ</name>
<keyword evidence="1 4" id="KW-0808">Transferase</keyword>
<dbReference type="InterPro" id="IPR007507">
    <property type="entry name" value="Glycos_transf_N"/>
</dbReference>
<dbReference type="EMBL" id="UOEE01000103">
    <property type="protein sequence ID" value="VAV90136.1"/>
    <property type="molecule type" value="Genomic_DNA"/>
</dbReference>
<evidence type="ECO:0000256" key="2">
    <source>
        <dbReference type="SAM" id="Phobius"/>
    </source>
</evidence>
<evidence type="ECO:0000259" key="3">
    <source>
        <dbReference type="Pfam" id="PF04413"/>
    </source>
</evidence>
<dbReference type="InterPro" id="IPR039901">
    <property type="entry name" value="Kdotransferase"/>
</dbReference>
<dbReference type="GO" id="GO:0043842">
    <property type="term" value="F:Kdo transferase activity"/>
    <property type="evidence" value="ECO:0007669"/>
    <property type="project" value="UniProtKB-EC"/>
</dbReference>
<dbReference type="GO" id="GO:0009245">
    <property type="term" value="P:lipid A biosynthetic process"/>
    <property type="evidence" value="ECO:0007669"/>
    <property type="project" value="TreeGrafter"/>
</dbReference>
<dbReference type="GO" id="GO:0005886">
    <property type="term" value="C:plasma membrane"/>
    <property type="evidence" value="ECO:0007669"/>
    <property type="project" value="TreeGrafter"/>
</dbReference>
<dbReference type="EC" id="2.4.99.12" evidence="4"/>
<feature type="transmembrane region" description="Helical" evidence="2">
    <location>
        <begin position="6"/>
        <end position="27"/>
    </location>
</feature>
<gene>
    <name evidence="4" type="ORF">MNBD_ALPHA06-703</name>
</gene>
<dbReference type="InterPro" id="IPR038107">
    <property type="entry name" value="Glycos_transf_N_sf"/>
</dbReference>
<dbReference type="PANTHER" id="PTHR42755:SF1">
    <property type="entry name" value="3-DEOXY-D-MANNO-OCTULOSONIC ACID TRANSFERASE, MITOCHONDRIAL-RELATED"/>
    <property type="match status" value="1"/>
</dbReference>
<protein>
    <submittedName>
        <fullName evidence="4">3-deoxy-D-manno-octulosonic acid transferase</fullName>
        <ecNumber evidence="4">2.4.99.12</ecNumber>
    </submittedName>
</protein>
<dbReference type="SUPFAM" id="SSF53756">
    <property type="entry name" value="UDP-Glycosyltransferase/glycogen phosphorylase"/>
    <property type="match status" value="1"/>
</dbReference>
<feature type="domain" description="3-deoxy-D-manno-octulosonic-acid transferase N-terminal" evidence="3">
    <location>
        <begin position="38"/>
        <end position="212"/>
    </location>
</feature>
<dbReference type="Pfam" id="PF04413">
    <property type="entry name" value="Glycos_transf_N"/>
    <property type="match status" value="1"/>
</dbReference>